<reference evidence="1 2" key="1">
    <citation type="submission" date="2023-11" db="EMBL/GenBank/DDBJ databases">
        <title>Arctic aerobic anoxygenic photoheterotroph Sediminicoccus rosea KRV36 adapts its photosynthesis to long days of polar summer.</title>
        <authorList>
            <person name="Tomasch J."/>
            <person name="Kopejtka K."/>
            <person name="Bily T."/>
            <person name="Gardiner A.T."/>
            <person name="Gardian Z."/>
            <person name="Shivaramu S."/>
            <person name="Koblizek M."/>
            <person name="Engelhardt F."/>
            <person name="Kaftan D."/>
        </authorList>
    </citation>
    <scope>NUCLEOTIDE SEQUENCE [LARGE SCALE GENOMIC DNA]</scope>
    <source>
        <strain evidence="1 2">R-30</strain>
    </source>
</reference>
<sequence length="306" mass="33451">MPIPPQIPQREVLEALVRATHVSFLGRSVDPTWLAAFTDELARRGVNESLDEVVTDFIRIIYTSPEAQNRLMTTLGGRGMEAIIAPGLASRPSPLACIGAGCTPRVAGMLKRAGLRRWAGPFDWMTIPAEAVRDAIVDDCAGLLMASEYEPIPMEERPPESDGHLCRHLRLSELYGETIFHHFDPSDPTGYATLERATLRFREALRGLHGKMLLQVVEEDANSVATFADTADMLDRSARGAILVTIALVEGAPPGPFPEMELGQTRGVHRYLRARVISEAQGIAFKDPLDEIVLLRGALAAPQLGK</sequence>
<gene>
    <name evidence="1" type="ORF">R9Z33_02920</name>
</gene>
<name>A0ABZ0PJE1_9PROT</name>
<keyword evidence="2" id="KW-1185">Reference proteome</keyword>
<dbReference type="EMBL" id="CP137852">
    <property type="protein sequence ID" value="WPB85833.1"/>
    <property type="molecule type" value="Genomic_DNA"/>
</dbReference>
<dbReference type="Proteomes" id="UP001305521">
    <property type="component" value="Chromosome"/>
</dbReference>
<evidence type="ECO:0000313" key="1">
    <source>
        <dbReference type="EMBL" id="WPB85833.1"/>
    </source>
</evidence>
<dbReference type="RefSeq" id="WP_318649811.1">
    <property type="nucleotide sequence ID" value="NZ_CP137852.1"/>
</dbReference>
<proteinExistence type="predicted"/>
<accession>A0ABZ0PJE1</accession>
<protein>
    <submittedName>
        <fullName evidence="1">DUF1796 family putative cysteine peptidase</fullName>
    </submittedName>
</protein>
<organism evidence="1 2">
    <name type="scientific">Sediminicoccus rosea</name>
    <dbReference type="NCBI Taxonomy" id="1225128"/>
    <lineage>
        <taxon>Bacteria</taxon>
        <taxon>Pseudomonadati</taxon>
        <taxon>Pseudomonadota</taxon>
        <taxon>Alphaproteobacteria</taxon>
        <taxon>Acetobacterales</taxon>
        <taxon>Roseomonadaceae</taxon>
        <taxon>Sediminicoccus</taxon>
    </lineage>
</organism>
<evidence type="ECO:0000313" key="2">
    <source>
        <dbReference type="Proteomes" id="UP001305521"/>
    </source>
</evidence>